<dbReference type="AlphaFoldDB" id="A0A8T5VMZ0"/>
<name>A0A8T5VMZ0_9BRAD</name>
<organism evidence="1 2">
    <name type="scientific">Bradyrhizobium barranii subsp. apii</name>
    <dbReference type="NCBI Taxonomy" id="2819348"/>
    <lineage>
        <taxon>Bacteria</taxon>
        <taxon>Pseudomonadati</taxon>
        <taxon>Pseudomonadota</taxon>
        <taxon>Alphaproteobacteria</taxon>
        <taxon>Hyphomicrobiales</taxon>
        <taxon>Nitrobacteraceae</taxon>
        <taxon>Bradyrhizobium</taxon>
        <taxon>Bradyrhizobium barranii</taxon>
    </lineage>
</organism>
<gene>
    <name evidence="1" type="ORF">HAP41_0000048630</name>
</gene>
<evidence type="ECO:0000313" key="1">
    <source>
        <dbReference type="EMBL" id="UPT92143.1"/>
    </source>
</evidence>
<protein>
    <submittedName>
        <fullName evidence="1">Uncharacterized protein</fullName>
    </submittedName>
</protein>
<sequence>MADLNKSIGDLREAERKFRASAVTANNGILPATVPQAIVPASQTAYDAYMMLATDVATLFTAQTGLDVAPEKLGMSRVLLNF</sequence>
<geneLocation type="plasmid" evidence="1 2">
    <name>pBb1S5a</name>
</geneLocation>
<evidence type="ECO:0000313" key="2">
    <source>
        <dbReference type="Proteomes" id="UP000551709"/>
    </source>
</evidence>
<dbReference type="RefSeq" id="WP_166107333.1">
    <property type="nucleotide sequence ID" value="NZ_CP096256.1"/>
</dbReference>
<dbReference type="Proteomes" id="UP000551709">
    <property type="component" value="Plasmid pBb1S5a"/>
</dbReference>
<reference evidence="1" key="2">
    <citation type="submission" date="2022-04" db="EMBL/GenBank/DDBJ databases">
        <authorList>
            <person name="Bromfield E.S.P."/>
            <person name="Cloutier S."/>
        </authorList>
    </citation>
    <scope>NUCLEOTIDE SEQUENCE</scope>
    <source>
        <strain evidence="1">1S5</strain>
        <plasmid evidence="1">pBb1S5a</plasmid>
    </source>
</reference>
<proteinExistence type="predicted"/>
<keyword evidence="1" id="KW-0614">Plasmid</keyword>
<reference evidence="1" key="1">
    <citation type="journal article" date="2017" name="Syst. Appl. Microbiol.">
        <title>Soybeans inoculated with root zone soils of Canadian native legumes harbour diverse and novel Bradyrhizobium spp. that possess agricultural potential.</title>
        <authorList>
            <person name="Bromfield E.S.P."/>
            <person name="Cloutier S."/>
            <person name="Tambong J.T."/>
            <person name="Tran Thi T.V."/>
        </authorList>
    </citation>
    <scope>NUCLEOTIDE SEQUENCE</scope>
    <source>
        <strain evidence="1">1S5</strain>
    </source>
</reference>
<dbReference type="EMBL" id="CP096256">
    <property type="protein sequence ID" value="UPT92143.1"/>
    <property type="molecule type" value="Genomic_DNA"/>
</dbReference>
<accession>A0A8T5VMZ0</accession>